<keyword evidence="1" id="KW-0472">Membrane</keyword>
<comment type="caution">
    <text evidence="2">The sequence shown here is derived from an EMBL/GenBank/DDBJ whole genome shotgun (WGS) entry which is preliminary data.</text>
</comment>
<name>A0A8J3IHT0_9CHLR</name>
<keyword evidence="3" id="KW-1185">Reference proteome</keyword>
<evidence type="ECO:0000313" key="3">
    <source>
        <dbReference type="Proteomes" id="UP000597444"/>
    </source>
</evidence>
<protein>
    <submittedName>
        <fullName evidence="2">Uncharacterized protein</fullName>
    </submittedName>
</protein>
<sequence length="277" mass="31835">MEDSEMIMLILLATQPPDFWHDPFNQFIINIIVAVVFSGVLTSVVAIWIFRRQQQKKEISYEIISDASVISVKKNVESRVEIRLDGNPVKEVTLAVIKVSNTGNTAVKKDDYDKPLQFLFMGRTVISSEVTETEPEDLIDQSDYKSFFLQPTPTQDFIEFPKITLNRKHTVTFSVLLNGARNEISTKGMIIDGDIVQFKSIMKQRRNLMISGVMYSITFFMWSFIIQGLKQIIPDDPSNPLILFIKLIVVTIITLILLILMIIWLIKSFKTFFMINK</sequence>
<feature type="transmembrane region" description="Helical" evidence="1">
    <location>
        <begin position="27"/>
        <end position="50"/>
    </location>
</feature>
<feature type="transmembrane region" description="Helical" evidence="1">
    <location>
        <begin position="241"/>
        <end position="266"/>
    </location>
</feature>
<dbReference type="RefSeq" id="WP_220201931.1">
    <property type="nucleotide sequence ID" value="NZ_BNJK01000001.1"/>
</dbReference>
<reference evidence="2" key="1">
    <citation type="submission" date="2020-10" db="EMBL/GenBank/DDBJ databases">
        <title>Taxonomic study of unclassified bacteria belonging to the class Ktedonobacteria.</title>
        <authorList>
            <person name="Yabe S."/>
            <person name="Wang C.M."/>
            <person name="Zheng Y."/>
            <person name="Sakai Y."/>
            <person name="Cavaletti L."/>
            <person name="Monciardini P."/>
            <person name="Donadio S."/>
        </authorList>
    </citation>
    <scope>NUCLEOTIDE SEQUENCE</scope>
    <source>
        <strain evidence="2">ID150040</strain>
    </source>
</reference>
<dbReference type="Proteomes" id="UP000597444">
    <property type="component" value="Unassembled WGS sequence"/>
</dbReference>
<evidence type="ECO:0000256" key="1">
    <source>
        <dbReference type="SAM" id="Phobius"/>
    </source>
</evidence>
<dbReference type="AlphaFoldDB" id="A0A8J3IHT0"/>
<organism evidence="2 3">
    <name type="scientific">Reticulibacter mediterranei</name>
    <dbReference type="NCBI Taxonomy" id="2778369"/>
    <lineage>
        <taxon>Bacteria</taxon>
        <taxon>Bacillati</taxon>
        <taxon>Chloroflexota</taxon>
        <taxon>Ktedonobacteria</taxon>
        <taxon>Ktedonobacterales</taxon>
        <taxon>Reticulibacteraceae</taxon>
        <taxon>Reticulibacter</taxon>
    </lineage>
</organism>
<evidence type="ECO:0000313" key="2">
    <source>
        <dbReference type="EMBL" id="GHO91005.1"/>
    </source>
</evidence>
<dbReference type="EMBL" id="BNJK01000001">
    <property type="protein sequence ID" value="GHO91005.1"/>
    <property type="molecule type" value="Genomic_DNA"/>
</dbReference>
<keyword evidence="1" id="KW-0812">Transmembrane</keyword>
<keyword evidence="1" id="KW-1133">Transmembrane helix</keyword>
<proteinExistence type="predicted"/>
<accession>A0A8J3IHT0</accession>
<gene>
    <name evidence="2" type="ORF">KSF_010530</name>
</gene>
<feature type="transmembrane region" description="Helical" evidence="1">
    <location>
        <begin position="208"/>
        <end position="229"/>
    </location>
</feature>